<feature type="region of interest" description="Disordered" evidence="1">
    <location>
        <begin position="1"/>
        <end position="25"/>
    </location>
</feature>
<dbReference type="AlphaFoldDB" id="A0A7J6U8C0"/>
<dbReference type="Proteomes" id="UP000574390">
    <property type="component" value="Unassembled WGS sequence"/>
</dbReference>
<evidence type="ECO:0000313" key="2">
    <source>
        <dbReference type="EMBL" id="KAF4753372.1"/>
    </source>
</evidence>
<reference evidence="2 3" key="1">
    <citation type="submission" date="2020-04" db="EMBL/GenBank/DDBJ databases">
        <title>Perkinsus olseni comparative genomics.</title>
        <authorList>
            <person name="Bogema D.R."/>
        </authorList>
    </citation>
    <scope>NUCLEOTIDE SEQUENCE [LARGE SCALE GENOMIC DNA]</scope>
    <source>
        <strain evidence="2">ATCC PRA-205</strain>
    </source>
</reference>
<proteinExistence type="predicted"/>
<gene>
    <name evidence="2" type="ORF">FOZ62_003832</name>
</gene>
<accession>A0A7J6U8C0</accession>
<dbReference type="SUPFAM" id="SSF56672">
    <property type="entry name" value="DNA/RNA polymerases"/>
    <property type="match status" value="1"/>
</dbReference>
<comment type="caution">
    <text evidence="2">The sequence shown here is derived from an EMBL/GenBank/DDBJ whole genome shotgun (WGS) entry which is preliminary data.</text>
</comment>
<sequence>MPHRRGTHSRLAITKRRRSYTARRRRREAFSLPPTEHIFTEAVPTNSLSADEPSNVAVLADSVREYTESLEQLGRERLSQQTDSQHLRDGSGLSAALPTRRVLEGIEPVSRELHDIVAIFDTTVDQFGLERLVSSIDGSPSKSVVEDLDRTFHQAATFCRASLAARLNCSTRCSRCGSQIRADLLRGLVAAVNDPDRSLAETVDEGVELGIDRPIPATGLFPTYDKKREDESLQLLRLHQLANYTSVEASSDITENLILEEVNKGRMRRLSESESAATDLTFARMALLTKSPKSPGDPPSYRIVDDYRRNGLNARMSCAETVSLPRLVDLRRTMADLLGGLHSILHSSDTASVFSEEDLLPHFFEYDIASAFRNLFMHPRDRRRLCVRVNGHCYQHLALPFGVRLAPYHWCRFAACVIRLLGKILRCILRDLPYLNLGGLI</sequence>
<evidence type="ECO:0000313" key="3">
    <source>
        <dbReference type="Proteomes" id="UP000574390"/>
    </source>
</evidence>
<organism evidence="2 3">
    <name type="scientific">Perkinsus olseni</name>
    <name type="common">Perkinsus atlanticus</name>
    <dbReference type="NCBI Taxonomy" id="32597"/>
    <lineage>
        <taxon>Eukaryota</taxon>
        <taxon>Sar</taxon>
        <taxon>Alveolata</taxon>
        <taxon>Perkinsozoa</taxon>
        <taxon>Perkinsea</taxon>
        <taxon>Perkinsida</taxon>
        <taxon>Perkinsidae</taxon>
        <taxon>Perkinsus</taxon>
    </lineage>
</organism>
<evidence type="ECO:0000256" key="1">
    <source>
        <dbReference type="SAM" id="MobiDB-lite"/>
    </source>
</evidence>
<name>A0A7J6U8C0_PEROL</name>
<dbReference type="InterPro" id="IPR043502">
    <property type="entry name" value="DNA/RNA_pol_sf"/>
</dbReference>
<dbReference type="EMBL" id="JABANM010001971">
    <property type="protein sequence ID" value="KAF4753372.1"/>
    <property type="molecule type" value="Genomic_DNA"/>
</dbReference>
<protein>
    <submittedName>
        <fullName evidence="2">Uncharacterized protein</fullName>
    </submittedName>
</protein>